<dbReference type="PANTHER" id="PTHR48449">
    <property type="entry name" value="DUF1985 DOMAIN-CONTAINING PROTEIN"/>
    <property type="match status" value="1"/>
</dbReference>
<comment type="caution">
    <text evidence="1">The sequence shown here is derived from an EMBL/GenBank/DDBJ whole genome shotgun (WGS) entry which is preliminary data.</text>
</comment>
<dbReference type="EMBL" id="RDQH01000340">
    <property type="protein sequence ID" value="RXH76928.1"/>
    <property type="molecule type" value="Genomic_DNA"/>
</dbReference>
<name>A0A498HZ89_MALDO</name>
<dbReference type="AlphaFoldDB" id="A0A498HZ89"/>
<proteinExistence type="predicted"/>
<accession>A0A498HZ89</accession>
<dbReference type="PANTHER" id="PTHR48449:SF1">
    <property type="entry name" value="DUF1985 DOMAIN-CONTAINING PROTEIN"/>
    <property type="match status" value="1"/>
</dbReference>
<sequence>MVNYASGLMKLVAVEEMANQVVELATKKEESYRGRVNNLSQASHVLGVLRHKFNDAHLANFRASYFGHLDNVDKLTFSGQLMHELSIRRGVKDLKGLTYLISCEVTGFTKKDFCLITGLHCNEPYDLDVEPSNIRLLLMYFPQKFGFVGESSKGKGKGVKGKGKVKIALKKATKKVLVTCVDLEMRTWISSTLIHGVWYRSNNYMVASVLLLLGEGEEDGMVMRNEMRKMKRNNRWEVRGGRDLDGATKSLVWAYEKIAQLEKPLCYCKMTDPATIPRIPRWSTNNK</sequence>
<keyword evidence="2" id="KW-1185">Reference proteome</keyword>
<dbReference type="Proteomes" id="UP000290289">
    <property type="component" value="Chromosome 14"/>
</dbReference>
<reference evidence="1 2" key="1">
    <citation type="submission" date="2018-10" db="EMBL/GenBank/DDBJ databases">
        <title>A high-quality apple genome assembly.</title>
        <authorList>
            <person name="Hu J."/>
        </authorList>
    </citation>
    <scope>NUCLEOTIDE SEQUENCE [LARGE SCALE GENOMIC DNA]</scope>
    <source>
        <strain evidence="2">cv. HFTH1</strain>
        <tissue evidence="1">Young leaf</tissue>
    </source>
</reference>
<evidence type="ECO:0000313" key="1">
    <source>
        <dbReference type="EMBL" id="RXH76928.1"/>
    </source>
</evidence>
<evidence type="ECO:0000313" key="2">
    <source>
        <dbReference type="Proteomes" id="UP000290289"/>
    </source>
</evidence>
<protein>
    <submittedName>
        <fullName evidence="1">Uncharacterized protein</fullName>
    </submittedName>
</protein>
<organism evidence="1 2">
    <name type="scientific">Malus domestica</name>
    <name type="common">Apple</name>
    <name type="synonym">Pyrus malus</name>
    <dbReference type="NCBI Taxonomy" id="3750"/>
    <lineage>
        <taxon>Eukaryota</taxon>
        <taxon>Viridiplantae</taxon>
        <taxon>Streptophyta</taxon>
        <taxon>Embryophyta</taxon>
        <taxon>Tracheophyta</taxon>
        <taxon>Spermatophyta</taxon>
        <taxon>Magnoliopsida</taxon>
        <taxon>eudicotyledons</taxon>
        <taxon>Gunneridae</taxon>
        <taxon>Pentapetalae</taxon>
        <taxon>rosids</taxon>
        <taxon>fabids</taxon>
        <taxon>Rosales</taxon>
        <taxon>Rosaceae</taxon>
        <taxon>Amygdaloideae</taxon>
        <taxon>Maleae</taxon>
        <taxon>Malus</taxon>
    </lineage>
</organism>
<gene>
    <name evidence="1" type="ORF">DVH24_019816</name>
</gene>